<protein>
    <submittedName>
        <fullName evidence="3">Uncharacterized protein</fullName>
    </submittedName>
</protein>
<accession>A0A914WVQ8</accession>
<dbReference type="Proteomes" id="UP000887566">
    <property type="component" value="Unplaced"/>
</dbReference>
<dbReference type="AlphaFoldDB" id="A0A914WVQ8"/>
<name>A0A914WVQ8_9BILA</name>
<feature type="region of interest" description="Disordered" evidence="1">
    <location>
        <begin position="1"/>
        <end position="64"/>
    </location>
</feature>
<keyword evidence="2" id="KW-1185">Reference proteome</keyword>
<sequence length="111" mass="11863">MADQTVTNGEVNNAVQDEVKGDGIIEEGKTAVNEQQQQTNDEPSSSHAADGALANEEGADGDDDAVVTLDDVVDEQERMKADADALFNGQDHTVCTYPEVCFFVLIFALSL</sequence>
<feature type="compositionally biased region" description="Basic and acidic residues" evidence="1">
    <location>
        <begin position="17"/>
        <end position="29"/>
    </location>
</feature>
<reference evidence="3" key="1">
    <citation type="submission" date="2022-11" db="UniProtKB">
        <authorList>
            <consortium name="WormBaseParasite"/>
        </authorList>
    </citation>
    <scope>IDENTIFICATION</scope>
</reference>
<dbReference type="WBParaSite" id="PSAMB.scaffold5450size11655.g26656.t1">
    <property type="protein sequence ID" value="PSAMB.scaffold5450size11655.g26656.t1"/>
    <property type="gene ID" value="PSAMB.scaffold5450size11655.g26656"/>
</dbReference>
<evidence type="ECO:0000256" key="1">
    <source>
        <dbReference type="SAM" id="MobiDB-lite"/>
    </source>
</evidence>
<proteinExistence type="predicted"/>
<evidence type="ECO:0000313" key="2">
    <source>
        <dbReference type="Proteomes" id="UP000887566"/>
    </source>
</evidence>
<feature type="compositionally biased region" description="Polar residues" evidence="1">
    <location>
        <begin position="32"/>
        <end position="47"/>
    </location>
</feature>
<organism evidence="2 3">
    <name type="scientific">Plectus sambesii</name>
    <dbReference type="NCBI Taxonomy" id="2011161"/>
    <lineage>
        <taxon>Eukaryota</taxon>
        <taxon>Metazoa</taxon>
        <taxon>Ecdysozoa</taxon>
        <taxon>Nematoda</taxon>
        <taxon>Chromadorea</taxon>
        <taxon>Plectida</taxon>
        <taxon>Plectina</taxon>
        <taxon>Plectoidea</taxon>
        <taxon>Plectidae</taxon>
        <taxon>Plectus</taxon>
    </lineage>
</organism>
<evidence type="ECO:0000313" key="3">
    <source>
        <dbReference type="WBParaSite" id="PSAMB.scaffold5450size11655.g26656.t1"/>
    </source>
</evidence>
<feature type="compositionally biased region" description="Polar residues" evidence="1">
    <location>
        <begin position="1"/>
        <end position="15"/>
    </location>
</feature>